<feature type="compositionally biased region" description="Low complexity" evidence="1">
    <location>
        <begin position="208"/>
        <end position="217"/>
    </location>
</feature>
<proteinExistence type="predicted"/>
<dbReference type="EMBL" id="ML120377">
    <property type="protein sequence ID" value="RPB00828.1"/>
    <property type="molecule type" value="Genomic_DNA"/>
</dbReference>
<keyword evidence="4" id="KW-1185">Reference proteome</keyword>
<dbReference type="InterPro" id="IPR000313">
    <property type="entry name" value="PWWP_dom"/>
</dbReference>
<accession>A0A3N4JUG0</accession>
<feature type="compositionally biased region" description="Basic and acidic residues" evidence="1">
    <location>
        <begin position="61"/>
        <end position="90"/>
    </location>
</feature>
<evidence type="ECO:0000256" key="1">
    <source>
        <dbReference type="SAM" id="MobiDB-lite"/>
    </source>
</evidence>
<protein>
    <recommendedName>
        <fullName evidence="2">PWWP domain-containing protein</fullName>
    </recommendedName>
</protein>
<dbReference type="PROSITE" id="PS50812">
    <property type="entry name" value="PWWP"/>
    <property type="match status" value="1"/>
</dbReference>
<feature type="region of interest" description="Disordered" evidence="1">
    <location>
        <begin position="1"/>
        <end position="160"/>
    </location>
</feature>
<name>A0A3N4JUG0_9PEZI</name>
<dbReference type="STRING" id="1336337.A0A3N4JUG0"/>
<feature type="region of interest" description="Disordered" evidence="1">
    <location>
        <begin position="196"/>
        <end position="221"/>
    </location>
</feature>
<feature type="compositionally biased region" description="Low complexity" evidence="1">
    <location>
        <begin position="378"/>
        <end position="402"/>
    </location>
</feature>
<dbReference type="Gene3D" id="2.30.30.140">
    <property type="match status" value="1"/>
</dbReference>
<dbReference type="SUPFAM" id="SSF63748">
    <property type="entry name" value="Tudor/PWWP/MBT"/>
    <property type="match status" value="1"/>
</dbReference>
<feature type="compositionally biased region" description="Basic residues" evidence="1">
    <location>
        <begin position="330"/>
        <end position="344"/>
    </location>
</feature>
<dbReference type="OrthoDB" id="62853at2759"/>
<feature type="compositionally biased region" description="Acidic residues" evidence="1">
    <location>
        <begin position="281"/>
        <end position="325"/>
    </location>
</feature>
<feature type="domain" description="PWWP" evidence="2">
    <location>
        <begin position="165"/>
        <end position="244"/>
    </location>
</feature>
<dbReference type="CDD" id="cd05840">
    <property type="entry name" value="PWWP_ScIOC4-like"/>
    <property type="match status" value="1"/>
</dbReference>
<feature type="region of interest" description="Disordered" evidence="1">
    <location>
        <begin position="278"/>
        <end position="453"/>
    </location>
</feature>
<evidence type="ECO:0000313" key="3">
    <source>
        <dbReference type="EMBL" id="RPB00828.1"/>
    </source>
</evidence>
<feature type="region of interest" description="Disordered" evidence="1">
    <location>
        <begin position="543"/>
        <end position="632"/>
    </location>
</feature>
<dbReference type="Pfam" id="PF00855">
    <property type="entry name" value="PWWP"/>
    <property type="match status" value="1"/>
</dbReference>
<gene>
    <name evidence="3" type="ORF">L873DRAFT_1678875</name>
</gene>
<reference evidence="3 4" key="1">
    <citation type="journal article" date="2018" name="Nat. Ecol. Evol.">
        <title>Pezizomycetes genomes reveal the molecular basis of ectomycorrhizal truffle lifestyle.</title>
        <authorList>
            <person name="Murat C."/>
            <person name="Payen T."/>
            <person name="Noel B."/>
            <person name="Kuo A."/>
            <person name="Morin E."/>
            <person name="Chen J."/>
            <person name="Kohler A."/>
            <person name="Krizsan K."/>
            <person name="Balestrini R."/>
            <person name="Da Silva C."/>
            <person name="Montanini B."/>
            <person name="Hainaut M."/>
            <person name="Levati E."/>
            <person name="Barry K.W."/>
            <person name="Belfiori B."/>
            <person name="Cichocki N."/>
            <person name="Clum A."/>
            <person name="Dockter R.B."/>
            <person name="Fauchery L."/>
            <person name="Guy J."/>
            <person name="Iotti M."/>
            <person name="Le Tacon F."/>
            <person name="Lindquist E.A."/>
            <person name="Lipzen A."/>
            <person name="Malagnac F."/>
            <person name="Mello A."/>
            <person name="Molinier V."/>
            <person name="Miyauchi S."/>
            <person name="Poulain J."/>
            <person name="Riccioni C."/>
            <person name="Rubini A."/>
            <person name="Sitrit Y."/>
            <person name="Splivallo R."/>
            <person name="Traeger S."/>
            <person name="Wang M."/>
            <person name="Zifcakova L."/>
            <person name="Wipf D."/>
            <person name="Zambonelli A."/>
            <person name="Paolocci F."/>
            <person name="Nowrousian M."/>
            <person name="Ottonello S."/>
            <person name="Baldrian P."/>
            <person name="Spatafora J.W."/>
            <person name="Henrissat B."/>
            <person name="Nagy L.G."/>
            <person name="Aury J.M."/>
            <person name="Wincker P."/>
            <person name="Grigoriev I.V."/>
            <person name="Bonfante P."/>
            <person name="Martin F.M."/>
        </authorList>
    </citation>
    <scope>NUCLEOTIDE SEQUENCE [LARGE SCALE GENOMIC DNA]</scope>
    <source>
        <strain evidence="3 4">120613-1</strain>
    </source>
</reference>
<feature type="compositionally biased region" description="Basic and acidic residues" evidence="1">
    <location>
        <begin position="543"/>
        <end position="596"/>
    </location>
</feature>
<organism evidence="3 4">
    <name type="scientific">Choiromyces venosus 120613-1</name>
    <dbReference type="NCBI Taxonomy" id="1336337"/>
    <lineage>
        <taxon>Eukaryota</taxon>
        <taxon>Fungi</taxon>
        <taxon>Dikarya</taxon>
        <taxon>Ascomycota</taxon>
        <taxon>Pezizomycotina</taxon>
        <taxon>Pezizomycetes</taxon>
        <taxon>Pezizales</taxon>
        <taxon>Tuberaceae</taxon>
        <taxon>Choiromyces</taxon>
    </lineage>
</organism>
<feature type="compositionally biased region" description="Acidic residues" evidence="1">
    <location>
        <begin position="49"/>
        <end position="60"/>
    </location>
</feature>
<evidence type="ECO:0000259" key="2">
    <source>
        <dbReference type="PROSITE" id="PS50812"/>
    </source>
</evidence>
<evidence type="ECO:0000313" key="4">
    <source>
        <dbReference type="Proteomes" id="UP000276215"/>
    </source>
</evidence>
<dbReference type="Proteomes" id="UP000276215">
    <property type="component" value="Unassembled WGS sequence"/>
</dbReference>
<sequence>MADDAPSPSPKENTVAATEEKIITSPTAEKDAQVDKPNNTAQPKAESGPEGEDKMDVDEDSATKPEPKAAADDDTTDAPKGDQRKADVEQSAKGGENVATGSGDEKEKVEGAENDSADPSRKSTRQRKGGATDTPKPTKKKSSANLKGKTPRSTKKAAVDVDYQPGMNVLAKMRTFPPWPAIILSDELLPEALLKTKPSGKSGKKGEASAPAAPAAPTSWPVMFMGTNEYSWMSVSNLEPLDDEKLASAPKSSKSKPLQEAWAVALGGLNLDDVKSYQDAVEMEVDEPSVEGEAVEPEEEGVEAEGTSEVDDDLEAEEVDDESEEEAPKQKKSAKKTPNKKRKKSDSVSDDEDDALPDKPAKTPKKTAPAKTPRKAQAKTPQTAKATKTPSNGTAKSKASGKSAKKGQAKDDKKSPAPRKKATKSADRVVDSDTDSAPKSSGKKGGNAEKRTKEILYLRHRMQRGFLSKGKVPSIDDMPAMDKYFSVLEGHTDIDFDAIRTTKINKVLKAIVKLDNIPKEEEFRFRKRAIALLEIWEKILKDKAPDSSPPAEEKKNGIKGDDDVEMKHDDKDADEKESGTESKEDESKAGEKKKIVDVSVPLTPTKESDSADAATAKASDEASAEKAEAATA</sequence>
<dbReference type="SMART" id="SM00293">
    <property type="entry name" value="PWWP"/>
    <property type="match status" value="1"/>
</dbReference>
<dbReference type="InterPro" id="IPR035503">
    <property type="entry name" value="IOC4-like_PWWP"/>
</dbReference>
<feature type="compositionally biased region" description="Basic and acidic residues" evidence="1">
    <location>
        <begin position="618"/>
        <end position="632"/>
    </location>
</feature>
<dbReference type="AlphaFoldDB" id="A0A3N4JUG0"/>
<feature type="compositionally biased region" description="Basic and acidic residues" evidence="1">
    <location>
        <begin position="18"/>
        <end position="34"/>
    </location>
</feature>